<evidence type="ECO:0000313" key="1">
    <source>
        <dbReference type="EMBL" id="KKQ33290.1"/>
    </source>
</evidence>
<dbReference type="AlphaFoldDB" id="A0A0G0H436"/>
<dbReference type="Proteomes" id="UP000034701">
    <property type="component" value="Unassembled WGS sequence"/>
</dbReference>
<accession>A0A0G0H436</accession>
<dbReference type="EMBL" id="LBTA01000012">
    <property type="protein sequence ID" value="KKQ33290.1"/>
    <property type="molecule type" value="Genomic_DNA"/>
</dbReference>
<comment type="caution">
    <text evidence="1">The sequence shown here is derived from an EMBL/GenBank/DDBJ whole genome shotgun (WGS) entry which is preliminary data.</text>
</comment>
<reference evidence="1 2" key="1">
    <citation type="journal article" date="2015" name="Nature">
        <title>rRNA introns, odd ribosomes, and small enigmatic genomes across a large radiation of phyla.</title>
        <authorList>
            <person name="Brown C.T."/>
            <person name="Hug L.A."/>
            <person name="Thomas B.C."/>
            <person name="Sharon I."/>
            <person name="Castelle C.J."/>
            <person name="Singh A."/>
            <person name="Wilkins M.J."/>
            <person name="Williams K.H."/>
            <person name="Banfield J.F."/>
        </authorList>
    </citation>
    <scope>NUCLEOTIDE SEQUENCE [LARGE SCALE GENOMIC DNA]</scope>
</reference>
<sequence>MKSTKHKDTKEQYEKIVKLVEKAEKAAEKFVQKSMSISPQPQIKYF</sequence>
<gene>
    <name evidence="1" type="ORF">US45_C0012G0004</name>
</gene>
<organism evidence="1 2">
    <name type="scientific">Candidatus Nomurabacteria bacterium GW2011_GWA1_37_20</name>
    <dbReference type="NCBI Taxonomy" id="1618729"/>
    <lineage>
        <taxon>Bacteria</taxon>
        <taxon>Candidatus Nomuraibacteriota</taxon>
    </lineage>
</organism>
<proteinExistence type="predicted"/>
<name>A0A0G0H436_9BACT</name>
<protein>
    <submittedName>
        <fullName evidence="1">Uncharacterized protein</fullName>
    </submittedName>
</protein>
<evidence type="ECO:0000313" key="2">
    <source>
        <dbReference type="Proteomes" id="UP000034701"/>
    </source>
</evidence>